<dbReference type="EMBL" id="JAPCWZ010000004">
    <property type="protein sequence ID" value="KAK8869009.1"/>
    <property type="molecule type" value="Genomic_DNA"/>
</dbReference>
<proteinExistence type="predicted"/>
<accession>A0ABR2IVZ5</accession>
<protein>
    <submittedName>
        <fullName evidence="2">E3 ubiquitin-protein ligase TOM1-like</fullName>
    </submittedName>
</protein>
<evidence type="ECO:0000256" key="1">
    <source>
        <dbReference type="SAM" id="MobiDB-lite"/>
    </source>
</evidence>
<dbReference type="Gene3D" id="1.25.40.20">
    <property type="entry name" value="Ankyrin repeat-containing domain"/>
    <property type="match status" value="1"/>
</dbReference>
<organism evidence="2 3">
    <name type="scientific">Apiospora arundinis</name>
    <dbReference type="NCBI Taxonomy" id="335852"/>
    <lineage>
        <taxon>Eukaryota</taxon>
        <taxon>Fungi</taxon>
        <taxon>Dikarya</taxon>
        <taxon>Ascomycota</taxon>
        <taxon>Pezizomycotina</taxon>
        <taxon>Sordariomycetes</taxon>
        <taxon>Xylariomycetidae</taxon>
        <taxon>Amphisphaeriales</taxon>
        <taxon>Apiosporaceae</taxon>
        <taxon>Apiospora</taxon>
    </lineage>
</organism>
<dbReference type="SUPFAM" id="SSF48452">
    <property type="entry name" value="TPR-like"/>
    <property type="match status" value="1"/>
</dbReference>
<feature type="compositionally biased region" description="Gly residues" evidence="1">
    <location>
        <begin position="768"/>
        <end position="778"/>
    </location>
</feature>
<dbReference type="InterPro" id="IPR036770">
    <property type="entry name" value="Ankyrin_rpt-contain_sf"/>
</dbReference>
<feature type="region of interest" description="Disordered" evidence="1">
    <location>
        <begin position="758"/>
        <end position="782"/>
    </location>
</feature>
<dbReference type="SUPFAM" id="SSF48403">
    <property type="entry name" value="Ankyrin repeat"/>
    <property type="match status" value="1"/>
</dbReference>
<sequence>MRQSSDKLEFVNEEGREITQCELTRTFRGVSEAANLENHLVEPLVQWICSRTKPLPDMAETTGHCDQKTSTGTFTFVAWRAAAESDLSQPHERALLNLALAVAYLRNKCCGPPRSDNIHLPDQLSLVWSLVRDAVMQLSPRLTVSRSAQGFLAVPLCSLIADGHIDELWRLHVWQPDGQRGDAAFGIHSHQCHAQSWVLAGVGTDHSYTVTTTAPVAGDEQQQQQLDAADLSSPTHNTYRLIWDDGKSKPSAVYKTHQQSSTVVNTRCAVSATLDRSERHVRDATYTIPAGAFHGSEVDPYAFHATLFLFDAGRGFVPEAPVLGPLDRNAHTQLRDPTGAGTAADLVRTVEAIRAWEALMGEGKRHELDADMELVLQAYDRALSLCDDVTAALPDPPRYRARVFGELGGVNRRFGRYVQAVDYLERALDNIDETTCGRDDLLHGLLIRGELGVVYRHMGRLDDGKRVLADQYAMAKTLDSDREMCRAVCNLGMVNYQLYLQSGHAPLLQQAISQQTERIKRARRLGSSLWECIGLSRLSLLYTADGRTGDAVDVASEALRLVLEGKDTTATAMSRFYYARALLSNNQRDDALRQVNTPNTCTAAMAFCKEPSEEHNGYLRELIHAGADMHLVDEHGYTALDYAVFSGDASTVKLVMEGIERQGPGGELDEEQLEDRLKEARIRKGYREIFQERFRPALLSGGGESSLRGGLLRKLRRVYAEALASDETKRRQFDGLKFVRYTDFVRFGGLPRSSDGVTKRAAVKGGDIEGGGGGGGSEVGPDDASESVDFIIFFSYRWINKDPVLQTDIGGREEQYLRTPDDENKTQYYRMIRATEDLLQLHPDVNKERLGIWVDFSCVDQDQPNPGVHALPMIVAQCDVVISLVDDEYYHRAWCAVEVMFIQQLVKSYRKHLWYEHVAVTNGEYVLQEGPVELDVSMAQKKLSYEEDRPKVLFLERQGKLLGY</sequence>
<dbReference type="InterPro" id="IPR011990">
    <property type="entry name" value="TPR-like_helical_dom_sf"/>
</dbReference>
<evidence type="ECO:0000313" key="3">
    <source>
        <dbReference type="Proteomes" id="UP001390339"/>
    </source>
</evidence>
<dbReference type="Proteomes" id="UP001390339">
    <property type="component" value="Unassembled WGS sequence"/>
</dbReference>
<name>A0ABR2IVZ5_9PEZI</name>
<gene>
    <name evidence="2" type="ORF">PGQ11_007587</name>
</gene>
<evidence type="ECO:0000313" key="2">
    <source>
        <dbReference type="EMBL" id="KAK8869009.1"/>
    </source>
</evidence>
<reference evidence="2 3" key="1">
    <citation type="journal article" date="2024" name="IMA Fungus">
        <title>Apiospora arundinis, a panoply of carbohydrate-active enzymes and secondary metabolites.</title>
        <authorList>
            <person name="Sorensen T."/>
            <person name="Petersen C."/>
            <person name="Muurmann A.T."/>
            <person name="Christiansen J.V."/>
            <person name="Brundto M.L."/>
            <person name="Overgaard C.K."/>
            <person name="Boysen A.T."/>
            <person name="Wollenberg R.D."/>
            <person name="Larsen T.O."/>
            <person name="Sorensen J.L."/>
            <person name="Nielsen K.L."/>
            <person name="Sondergaard T.E."/>
        </authorList>
    </citation>
    <scope>NUCLEOTIDE SEQUENCE [LARGE SCALE GENOMIC DNA]</scope>
    <source>
        <strain evidence="2 3">AAU 773</strain>
    </source>
</reference>
<keyword evidence="3" id="KW-1185">Reference proteome</keyword>
<comment type="caution">
    <text evidence="2">The sequence shown here is derived from an EMBL/GenBank/DDBJ whole genome shotgun (WGS) entry which is preliminary data.</text>
</comment>
<dbReference type="Gene3D" id="1.25.40.10">
    <property type="entry name" value="Tetratricopeptide repeat domain"/>
    <property type="match status" value="1"/>
</dbReference>